<comment type="similarity">
    <text evidence="2">Belongs to the GerABKA family.</text>
</comment>
<dbReference type="EMBL" id="BAUT01000013">
    <property type="protein sequence ID" value="GAE25701.1"/>
    <property type="molecule type" value="Genomic_DNA"/>
</dbReference>
<gene>
    <name evidence="5" type="ORF">JCM9140_1709</name>
</gene>
<organism evidence="5 6">
    <name type="scientific">Halalkalibacter wakoensis JCM 9140</name>
    <dbReference type="NCBI Taxonomy" id="1236970"/>
    <lineage>
        <taxon>Bacteria</taxon>
        <taxon>Bacillati</taxon>
        <taxon>Bacillota</taxon>
        <taxon>Bacilli</taxon>
        <taxon>Bacillales</taxon>
        <taxon>Bacillaceae</taxon>
        <taxon>Halalkalibacter</taxon>
    </lineage>
</organism>
<evidence type="ECO:0000256" key="2">
    <source>
        <dbReference type="ARBA" id="ARBA00005278"/>
    </source>
</evidence>
<evidence type="ECO:0000313" key="6">
    <source>
        <dbReference type="Proteomes" id="UP000018890"/>
    </source>
</evidence>
<sequence length="377" mass="43231">MNSHEESSIVIAKDLDANHTYIQKAFHFSEDVKKREFLFHNRKGICLFLETLIDDEKLDKLFLGNLHFDAGEIKAYIDASEIIEVQDLAKLPSEMHQGKVAVFLEGEQQAYVFDVRKEMERSIGEPENEKIVRGSHDGFVEGLQTNLYLIRKRVNNPNLVIKYHTLGTETKTKLAIVYLNHIAKPDIVKSVEDKIQSISSDMIFSPGYIEEYLEDDTFSPFPQMLNTERPDRVMANLLDGRIAIFSDGDPTALICPISFFSFYQSPDDYNSRFFVGSFYRILRMVSFLIAIFVPAIYIATISFHFEVIPADLVLPVKSSVERIPYPPIIEAILMELTIELIREAGIRLPIQLDKRSVLLVVWLLEMLLFRQGSCLIL</sequence>
<keyword evidence="3 4" id="KW-0472">Membrane</keyword>
<dbReference type="GO" id="GO:0016020">
    <property type="term" value="C:membrane"/>
    <property type="evidence" value="ECO:0007669"/>
    <property type="project" value="UniProtKB-SubCell"/>
</dbReference>
<dbReference type="PANTHER" id="PTHR22550:SF5">
    <property type="entry name" value="LEUCINE ZIPPER PROTEIN 4"/>
    <property type="match status" value="1"/>
</dbReference>
<dbReference type="AlphaFoldDB" id="W4Q0U3"/>
<comment type="caution">
    <text evidence="5">The sequence shown here is derived from an EMBL/GenBank/DDBJ whole genome shotgun (WGS) entry which is preliminary data.</text>
</comment>
<keyword evidence="6" id="KW-1185">Reference proteome</keyword>
<dbReference type="Proteomes" id="UP000018890">
    <property type="component" value="Unassembled WGS sequence"/>
</dbReference>
<evidence type="ECO:0000313" key="5">
    <source>
        <dbReference type="EMBL" id="GAE25701.1"/>
    </source>
</evidence>
<feature type="transmembrane region" description="Helical" evidence="4">
    <location>
        <begin position="281"/>
        <end position="305"/>
    </location>
</feature>
<proteinExistence type="inferred from homology"/>
<dbReference type="PANTHER" id="PTHR22550">
    <property type="entry name" value="SPORE GERMINATION PROTEIN"/>
    <property type="match status" value="1"/>
</dbReference>
<dbReference type="STRING" id="1236970.JCM9140_1709"/>
<dbReference type="GO" id="GO:0009847">
    <property type="term" value="P:spore germination"/>
    <property type="evidence" value="ECO:0007669"/>
    <property type="project" value="InterPro"/>
</dbReference>
<dbReference type="InterPro" id="IPR050768">
    <property type="entry name" value="UPF0353/GerABKA_families"/>
</dbReference>
<accession>W4Q0U3</accession>
<dbReference type="Pfam" id="PF03323">
    <property type="entry name" value="GerA"/>
    <property type="match status" value="1"/>
</dbReference>
<reference evidence="5" key="1">
    <citation type="journal article" date="2014" name="Genome Announc.">
        <title>Draft Genome Sequences of Three Alkaliphilic Bacillus Strains, Bacillus wakoensis JCM 9140T, Bacillus akibai JCM 9157T, and Bacillus hemicellulosilyticus JCM 9152T.</title>
        <authorList>
            <person name="Yuki M."/>
            <person name="Oshima K."/>
            <person name="Suda W."/>
            <person name="Oshida Y."/>
            <person name="Kitamura K."/>
            <person name="Iida T."/>
            <person name="Hattori M."/>
            <person name="Ohkuma M."/>
        </authorList>
    </citation>
    <scope>NUCLEOTIDE SEQUENCE [LARGE SCALE GENOMIC DNA]</scope>
    <source>
        <strain evidence="5">JCM 9140</strain>
    </source>
</reference>
<name>W4Q0U3_9BACI</name>
<keyword evidence="4" id="KW-1133">Transmembrane helix</keyword>
<evidence type="ECO:0000256" key="3">
    <source>
        <dbReference type="ARBA" id="ARBA00023136"/>
    </source>
</evidence>
<protein>
    <submittedName>
        <fullName evidence="5">Spore germination protein GerKA</fullName>
    </submittedName>
</protein>
<dbReference type="InterPro" id="IPR004995">
    <property type="entry name" value="Spore_Ger"/>
</dbReference>
<keyword evidence="4" id="KW-0812">Transmembrane</keyword>
<evidence type="ECO:0000256" key="1">
    <source>
        <dbReference type="ARBA" id="ARBA00004141"/>
    </source>
</evidence>
<evidence type="ECO:0000256" key="4">
    <source>
        <dbReference type="SAM" id="Phobius"/>
    </source>
</evidence>
<comment type="subcellular location">
    <subcellularLocation>
        <location evidence="1">Membrane</location>
        <topology evidence="1">Multi-pass membrane protein</topology>
    </subcellularLocation>
</comment>